<name>A0AAF0PUQ9_SOLVR</name>
<proteinExistence type="predicted"/>
<gene>
    <name evidence="1" type="ORF">MTR67_002441</name>
</gene>
<organism evidence="1 2">
    <name type="scientific">Solanum verrucosum</name>
    <dbReference type="NCBI Taxonomy" id="315347"/>
    <lineage>
        <taxon>Eukaryota</taxon>
        <taxon>Viridiplantae</taxon>
        <taxon>Streptophyta</taxon>
        <taxon>Embryophyta</taxon>
        <taxon>Tracheophyta</taxon>
        <taxon>Spermatophyta</taxon>
        <taxon>Magnoliopsida</taxon>
        <taxon>eudicotyledons</taxon>
        <taxon>Gunneridae</taxon>
        <taxon>Pentapetalae</taxon>
        <taxon>asterids</taxon>
        <taxon>lamiids</taxon>
        <taxon>Solanales</taxon>
        <taxon>Solanaceae</taxon>
        <taxon>Solanoideae</taxon>
        <taxon>Solaneae</taxon>
        <taxon>Solanum</taxon>
    </lineage>
</organism>
<reference evidence="1" key="1">
    <citation type="submission" date="2023-08" db="EMBL/GenBank/DDBJ databases">
        <title>A de novo genome assembly of Solanum verrucosum Schlechtendal, a Mexican diploid species geographically isolated from the other diploid A-genome species in potato relatives.</title>
        <authorList>
            <person name="Hosaka K."/>
        </authorList>
    </citation>
    <scope>NUCLEOTIDE SEQUENCE</scope>
    <source>
        <tissue evidence="1">Young leaves</tissue>
    </source>
</reference>
<accession>A0AAF0PUQ9</accession>
<protein>
    <submittedName>
        <fullName evidence="1">Uncharacterized protein</fullName>
    </submittedName>
</protein>
<keyword evidence="2" id="KW-1185">Reference proteome</keyword>
<evidence type="ECO:0000313" key="1">
    <source>
        <dbReference type="EMBL" id="WMV09056.1"/>
    </source>
</evidence>
<dbReference type="Proteomes" id="UP001234989">
    <property type="component" value="Chromosome 1"/>
</dbReference>
<dbReference type="AlphaFoldDB" id="A0AAF0PUQ9"/>
<sequence length="71" mass="8004">MTPDSMSCSHGLCRLNAYSHHMKRNNGKFTFGGLNVVLSVDGGMGRYSYIAQSIAWGYLRCRVNVMKWLIC</sequence>
<dbReference type="EMBL" id="CP133612">
    <property type="protein sequence ID" value="WMV09056.1"/>
    <property type="molecule type" value="Genomic_DNA"/>
</dbReference>
<evidence type="ECO:0000313" key="2">
    <source>
        <dbReference type="Proteomes" id="UP001234989"/>
    </source>
</evidence>